<feature type="compositionally biased region" description="Basic and acidic residues" evidence="8">
    <location>
        <begin position="186"/>
        <end position="197"/>
    </location>
</feature>
<dbReference type="PANTHER" id="PTHR28088">
    <property type="entry name" value="TRANSCRIPTIONAL ACTIVATOR HAA1-RELATED"/>
    <property type="match status" value="1"/>
</dbReference>
<dbReference type="EMBL" id="CAEFZW010000012">
    <property type="protein sequence ID" value="CAB4256906.1"/>
    <property type="molecule type" value="Genomic_DNA"/>
</dbReference>
<evidence type="ECO:0000256" key="6">
    <source>
        <dbReference type="ARBA" id="ARBA00023163"/>
    </source>
</evidence>
<evidence type="ECO:0000256" key="5">
    <source>
        <dbReference type="ARBA" id="ARBA00023015"/>
    </source>
</evidence>
<dbReference type="GO" id="GO:0000978">
    <property type="term" value="F:RNA polymerase II cis-regulatory region sequence-specific DNA binding"/>
    <property type="evidence" value="ECO:0007669"/>
    <property type="project" value="TreeGrafter"/>
</dbReference>
<organism evidence="10 11">
    <name type="scientific">Maudiozyma barnettii</name>
    <dbReference type="NCBI Taxonomy" id="61262"/>
    <lineage>
        <taxon>Eukaryota</taxon>
        <taxon>Fungi</taxon>
        <taxon>Dikarya</taxon>
        <taxon>Ascomycota</taxon>
        <taxon>Saccharomycotina</taxon>
        <taxon>Saccharomycetes</taxon>
        <taxon>Saccharomycetales</taxon>
        <taxon>Saccharomycetaceae</taxon>
        <taxon>Maudiozyma</taxon>
    </lineage>
</organism>
<keyword evidence="11" id="KW-1185">Reference proteome</keyword>
<dbReference type="GO" id="GO:0000981">
    <property type="term" value="F:DNA-binding transcription factor activity, RNA polymerase II-specific"/>
    <property type="evidence" value="ECO:0007669"/>
    <property type="project" value="TreeGrafter"/>
</dbReference>
<dbReference type="Gene3D" id="3.90.430.10">
    <property type="entry name" value="Copper fist DNA-binding domain"/>
    <property type="match status" value="1"/>
</dbReference>
<dbReference type="GO" id="GO:0006878">
    <property type="term" value="P:intracellular copper ion homeostasis"/>
    <property type="evidence" value="ECO:0007669"/>
    <property type="project" value="TreeGrafter"/>
</dbReference>
<evidence type="ECO:0000256" key="2">
    <source>
        <dbReference type="ARBA" id="ARBA00022723"/>
    </source>
</evidence>
<evidence type="ECO:0000256" key="7">
    <source>
        <dbReference type="ARBA" id="ARBA00023242"/>
    </source>
</evidence>
<evidence type="ECO:0000259" key="9">
    <source>
        <dbReference type="PROSITE" id="PS50073"/>
    </source>
</evidence>
<dbReference type="GeneID" id="64860008"/>
<proteinExistence type="predicted"/>
<protein>
    <submittedName>
        <fullName evidence="10">Similar to Saccharomyces cerevisiae YMR021C MAC1 Copper-sensing transcription factor involved in regulation of genes required for high affinity copper transport</fullName>
    </submittedName>
</protein>
<keyword evidence="2" id="KW-0479">Metal-binding</keyword>
<evidence type="ECO:0000256" key="3">
    <source>
        <dbReference type="ARBA" id="ARBA00022833"/>
    </source>
</evidence>
<dbReference type="SMART" id="SM00412">
    <property type="entry name" value="Cu_FIST"/>
    <property type="match status" value="1"/>
</dbReference>
<accession>A0A8H2VK87</accession>
<feature type="compositionally biased region" description="Low complexity" evidence="8">
    <location>
        <begin position="198"/>
        <end position="207"/>
    </location>
</feature>
<feature type="region of interest" description="Disordered" evidence="8">
    <location>
        <begin position="129"/>
        <end position="167"/>
    </location>
</feature>
<dbReference type="GO" id="GO:0006879">
    <property type="term" value="P:intracellular iron ion homeostasis"/>
    <property type="evidence" value="ECO:0007669"/>
    <property type="project" value="TreeGrafter"/>
</dbReference>
<dbReference type="InterPro" id="IPR001083">
    <property type="entry name" value="Cu_fist_DNA-bd_dom"/>
</dbReference>
<keyword evidence="4" id="KW-0186">Copper</keyword>
<dbReference type="GO" id="GO:0005507">
    <property type="term" value="F:copper ion binding"/>
    <property type="evidence" value="ECO:0007669"/>
    <property type="project" value="InterPro"/>
</dbReference>
<keyword evidence="7" id="KW-0539">Nucleus</keyword>
<sequence length="484" mass="54749">MIIYNGSKYSCSSCIRGHRSSTCRHTKRMLVKVRTRGRPSPIDIRDVIMVDMDSQMKNKLLQESYDAANKHNKEVCQEDNGTDKSKGGCSNNKMMTAQPILFVRAKQTKKAMLVDGKLNIIIDDKSTDKKTTEINSNGNTDMNHDSNSRSGDNKEDDTGLNDTEKARKRLNSMVYMSERDYLSKHGNERHVIDDSSKKGSTSGTTTANTTVAVPFKREANDTFIDNDSKRKCCDPNHIRQLPDILSDEEIRLQESLFGNVFNAGNRLNVTSPVSSIGTSNTSNNTPSMNGSELFNDIFDPKNDTVDVFTHKGIYLSADCSCADDKCQCLNCLIHRNEDELTSYIQRSGVPLTSLHSSDDDIDNREEIPTTCSNSSCNCTLTDCNCADCFVHPTEIIPFEKFYFHGILNCKLRRKTIIKYNNKLIPSEYWWNFLAVKVPTMADSELESIDMKNWFDKLLTSYQNELLDAHTDDFPFNDLEGFYVI</sequence>
<dbReference type="OrthoDB" id="5600085at2759"/>
<dbReference type="Proteomes" id="UP000644660">
    <property type="component" value="Unassembled WGS sequence"/>
</dbReference>
<evidence type="ECO:0000256" key="1">
    <source>
        <dbReference type="ARBA" id="ARBA00004123"/>
    </source>
</evidence>
<dbReference type="InterPro" id="IPR051763">
    <property type="entry name" value="Copper_Homeo_Regul"/>
</dbReference>
<reference evidence="10 11" key="1">
    <citation type="submission" date="2020-05" db="EMBL/GenBank/DDBJ databases">
        <authorList>
            <person name="Casaregola S."/>
            <person name="Devillers H."/>
            <person name="Grondin C."/>
        </authorList>
    </citation>
    <scope>NUCLEOTIDE SEQUENCE [LARGE SCALE GENOMIC DNA]</scope>
    <source>
        <strain evidence="10 11">CLIB 1767</strain>
    </source>
</reference>
<keyword evidence="5" id="KW-0805">Transcription regulation</keyword>
<dbReference type="AlphaFoldDB" id="A0A8H2VK87"/>
<evidence type="ECO:0000313" key="10">
    <source>
        <dbReference type="EMBL" id="CAB4256906.1"/>
    </source>
</evidence>
<evidence type="ECO:0000256" key="4">
    <source>
        <dbReference type="ARBA" id="ARBA00023008"/>
    </source>
</evidence>
<gene>
    <name evidence="10" type="ORF">KABA2_12S01958</name>
</gene>
<dbReference type="InterPro" id="IPR036395">
    <property type="entry name" value="Cu_fist_DNA-bd_dom_sf"/>
</dbReference>
<name>A0A8H2VK87_9SACH</name>
<dbReference type="GO" id="GO:0045944">
    <property type="term" value="P:positive regulation of transcription by RNA polymerase II"/>
    <property type="evidence" value="ECO:0007669"/>
    <property type="project" value="TreeGrafter"/>
</dbReference>
<dbReference type="Pfam" id="PF00649">
    <property type="entry name" value="Copper-fist"/>
    <property type="match status" value="1"/>
</dbReference>
<dbReference type="PANTHER" id="PTHR28088:SF7">
    <property type="entry name" value="METAL-BINDING ACTIVATOR 1"/>
    <property type="match status" value="1"/>
</dbReference>
<evidence type="ECO:0000313" key="11">
    <source>
        <dbReference type="Proteomes" id="UP000644660"/>
    </source>
</evidence>
<comment type="subcellular location">
    <subcellularLocation>
        <location evidence="1">Nucleus</location>
    </subcellularLocation>
</comment>
<feature type="domain" description="Copper-fist" evidence="9">
    <location>
        <begin position="1"/>
        <end position="40"/>
    </location>
</feature>
<dbReference type="SMART" id="SM01090">
    <property type="entry name" value="Copper-fist"/>
    <property type="match status" value="1"/>
</dbReference>
<feature type="region of interest" description="Disordered" evidence="8">
    <location>
        <begin position="186"/>
        <end position="207"/>
    </location>
</feature>
<dbReference type="PRINTS" id="PR00617">
    <property type="entry name" value="COPPERFIST"/>
</dbReference>
<dbReference type="RefSeq" id="XP_041408750.1">
    <property type="nucleotide sequence ID" value="XM_041552816.1"/>
</dbReference>
<comment type="caution">
    <text evidence="10">The sequence shown here is derived from an EMBL/GenBank/DDBJ whole genome shotgun (WGS) entry which is preliminary data.</text>
</comment>
<keyword evidence="6" id="KW-0804">Transcription</keyword>
<dbReference type="GO" id="GO:0005634">
    <property type="term" value="C:nucleus"/>
    <property type="evidence" value="ECO:0007669"/>
    <property type="project" value="UniProtKB-SubCell"/>
</dbReference>
<dbReference type="SUPFAM" id="SSF57879">
    <property type="entry name" value="Zinc domain conserved in yeast copper-regulated transcription factors"/>
    <property type="match status" value="1"/>
</dbReference>
<evidence type="ECO:0000256" key="8">
    <source>
        <dbReference type="SAM" id="MobiDB-lite"/>
    </source>
</evidence>
<feature type="compositionally biased region" description="Basic and acidic residues" evidence="8">
    <location>
        <begin position="142"/>
        <end position="165"/>
    </location>
</feature>
<dbReference type="PROSITE" id="PS50073">
    <property type="entry name" value="COPPER_FIST_2"/>
    <property type="match status" value="1"/>
</dbReference>
<keyword evidence="3" id="KW-0862">Zinc</keyword>
<dbReference type="FunFam" id="3.90.430.10:FF:000001">
    <property type="entry name" value="Copper fist DNA-binding protein"/>
    <property type="match status" value="1"/>
</dbReference>